<evidence type="ECO:0000313" key="4">
    <source>
        <dbReference type="Proteomes" id="UP000199045"/>
    </source>
</evidence>
<dbReference type="STRING" id="104663.SAMN04488121_102904"/>
<keyword evidence="2" id="KW-0560">Oxidoreductase</keyword>
<protein>
    <submittedName>
        <fullName evidence="3">NAD(P)-dependent dehydrogenase, short-chain alcohol dehydrogenase family</fullName>
    </submittedName>
</protein>
<evidence type="ECO:0000256" key="2">
    <source>
        <dbReference type="ARBA" id="ARBA00023002"/>
    </source>
</evidence>
<dbReference type="GO" id="GO:0016616">
    <property type="term" value="F:oxidoreductase activity, acting on the CH-OH group of donors, NAD or NADP as acceptor"/>
    <property type="evidence" value="ECO:0007669"/>
    <property type="project" value="TreeGrafter"/>
</dbReference>
<dbReference type="Proteomes" id="UP000199045">
    <property type="component" value="Unassembled WGS sequence"/>
</dbReference>
<sequence length="255" mass="27344">MTTTDQKSKIVLVTGGSRGIGKSIAINAAKRGMGVILTYNSNPEKGIAVADEINADGGKAVALKWDSADVSSFDSFADQVLQVLKKEWNRTHFDYLVNNAGIAQRTLIKDTTEAIFDQLVNVNFKGVFFLTQKLLPLMADGGHIINISSGLARFAYPGVAVYGAIKAGIEALTRYFAKEYADRRIRVNTVAPGAIDTEFGGGKGDESHRQQLANMIALGRLGVADDVGLFVASLLSDDSRFVNAQRIEVGGGIFI</sequence>
<dbReference type="GO" id="GO:0030497">
    <property type="term" value="P:fatty acid elongation"/>
    <property type="evidence" value="ECO:0007669"/>
    <property type="project" value="TreeGrafter"/>
</dbReference>
<dbReference type="InterPro" id="IPR002347">
    <property type="entry name" value="SDR_fam"/>
</dbReference>
<dbReference type="OrthoDB" id="9788235at2"/>
<gene>
    <name evidence="3" type="ORF">SAMN04488121_102904</name>
</gene>
<dbReference type="EMBL" id="FNBN01000002">
    <property type="protein sequence ID" value="SDF76504.1"/>
    <property type="molecule type" value="Genomic_DNA"/>
</dbReference>
<name>A0A1G7NR32_CHIFI</name>
<accession>A0A1G7NR32</accession>
<dbReference type="Gene3D" id="3.40.50.720">
    <property type="entry name" value="NAD(P)-binding Rossmann-like Domain"/>
    <property type="match status" value="1"/>
</dbReference>
<dbReference type="RefSeq" id="WP_089831634.1">
    <property type="nucleotide sequence ID" value="NZ_FNBN01000002.1"/>
</dbReference>
<dbReference type="InterPro" id="IPR036291">
    <property type="entry name" value="NAD(P)-bd_dom_sf"/>
</dbReference>
<dbReference type="PRINTS" id="PR00080">
    <property type="entry name" value="SDRFAMILY"/>
</dbReference>
<reference evidence="3 4" key="1">
    <citation type="submission" date="2016-10" db="EMBL/GenBank/DDBJ databases">
        <authorList>
            <person name="de Groot N.N."/>
        </authorList>
    </citation>
    <scope>NUCLEOTIDE SEQUENCE [LARGE SCALE GENOMIC DNA]</scope>
    <source>
        <strain evidence="3 4">DSM 527</strain>
    </source>
</reference>
<evidence type="ECO:0000313" key="3">
    <source>
        <dbReference type="EMBL" id="SDF76504.1"/>
    </source>
</evidence>
<dbReference type="PRINTS" id="PR00081">
    <property type="entry name" value="GDHRDH"/>
</dbReference>
<organism evidence="3 4">
    <name type="scientific">Chitinophaga filiformis</name>
    <name type="common">Myxococcus filiformis</name>
    <name type="synonym">Flexibacter filiformis</name>
    <dbReference type="NCBI Taxonomy" id="104663"/>
    <lineage>
        <taxon>Bacteria</taxon>
        <taxon>Pseudomonadati</taxon>
        <taxon>Bacteroidota</taxon>
        <taxon>Chitinophagia</taxon>
        <taxon>Chitinophagales</taxon>
        <taxon>Chitinophagaceae</taxon>
        <taxon>Chitinophaga</taxon>
    </lineage>
</organism>
<comment type="similarity">
    <text evidence="1">Belongs to the short-chain dehydrogenases/reductases (SDR) family.</text>
</comment>
<dbReference type="Pfam" id="PF13561">
    <property type="entry name" value="adh_short_C2"/>
    <property type="match status" value="1"/>
</dbReference>
<dbReference type="SUPFAM" id="SSF51735">
    <property type="entry name" value="NAD(P)-binding Rossmann-fold domains"/>
    <property type="match status" value="1"/>
</dbReference>
<dbReference type="AlphaFoldDB" id="A0A1G7NR32"/>
<dbReference type="FunFam" id="3.40.50.720:FF:000173">
    <property type="entry name" value="3-oxoacyl-[acyl-carrier protein] reductase"/>
    <property type="match status" value="1"/>
</dbReference>
<dbReference type="PANTHER" id="PTHR42760:SF53">
    <property type="entry name" value="BLR4183 PROTEIN"/>
    <property type="match status" value="1"/>
</dbReference>
<proteinExistence type="inferred from homology"/>
<evidence type="ECO:0000256" key="1">
    <source>
        <dbReference type="ARBA" id="ARBA00006484"/>
    </source>
</evidence>
<dbReference type="PANTHER" id="PTHR42760">
    <property type="entry name" value="SHORT-CHAIN DEHYDROGENASES/REDUCTASES FAMILY MEMBER"/>
    <property type="match status" value="1"/>
</dbReference>